<dbReference type="EMBL" id="FRAT01000011">
    <property type="protein sequence ID" value="SHL51237.1"/>
    <property type="molecule type" value="Genomic_DNA"/>
</dbReference>
<gene>
    <name evidence="2" type="ORF">SAMN04487891_11060</name>
    <name evidence="3" type="ORF">SAMN05216293_3619</name>
</gene>
<comment type="caution">
    <text evidence="3">The sequence shown here is derived from an EMBL/GenBank/DDBJ whole genome shotgun (WGS) entry which is preliminary data.</text>
</comment>
<evidence type="ECO:0000313" key="5">
    <source>
        <dbReference type="Proteomes" id="UP000198940"/>
    </source>
</evidence>
<keyword evidence="5" id="KW-1185">Reference proteome</keyword>
<evidence type="ECO:0000313" key="2">
    <source>
        <dbReference type="EMBL" id="SFC38507.1"/>
    </source>
</evidence>
<dbReference type="AlphaFoldDB" id="A0A1M7B8G2"/>
<keyword evidence="1" id="KW-0472">Membrane</keyword>
<dbReference type="EMBL" id="FOKU01000010">
    <property type="protein sequence ID" value="SFC38507.1"/>
    <property type="molecule type" value="Genomic_DNA"/>
</dbReference>
<dbReference type="Proteomes" id="UP000198940">
    <property type="component" value="Unassembled WGS sequence"/>
</dbReference>
<dbReference type="Proteomes" id="UP000184031">
    <property type="component" value="Unassembled WGS sequence"/>
</dbReference>
<evidence type="ECO:0008006" key="6">
    <source>
        <dbReference type="Google" id="ProtNLM"/>
    </source>
</evidence>
<organism evidence="3 4">
    <name type="scientific">Flagellimonas taeanensis</name>
    <dbReference type="NCBI Taxonomy" id="1005926"/>
    <lineage>
        <taxon>Bacteria</taxon>
        <taxon>Pseudomonadati</taxon>
        <taxon>Bacteroidota</taxon>
        <taxon>Flavobacteriia</taxon>
        <taxon>Flavobacteriales</taxon>
        <taxon>Flavobacteriaceae</taxon>
        <taxon>Flagellimonas</taxon>
    </lineage>
</organism>
<sequence length="161" mass="18915">MYQKRAYRRKIKDQKKSKKNKITKKDRIIALVSFVGIFVTASLFAYRMLFFGHSEVHNHKRDMAYELVANEEICMRNNSYRAELMPSVSIKNKTYYGCCESCTDYLAQNPEERYALDPISKTKVDKALAFILHPTGDQITKVYYFSSKENIKVFVNENKRL</sequence>
<feature type="transmembrane region" description="Helical" evidence="1">
    <location>
        <begin position="28"/>
        <end position="49"/>
    </location>
</feature>
<accession>A0A1M7B8G2</accession>
<keyword evidence="1" id="KW-1133">Transmembrane helix</keyword>
<reference evidence="3 4" key="1">
    <citation type="submission" date="2016-11" db="EMBL/GenBank/DDBJ databases">
        <authorList>
            <person name="Varghese N."/>
            <person name="Submissions S."/>
        </authorList>
    </citation>
    <scope>NUCLEOTIDE SEQUENCE [LARGE SCALE GENOMIC DNA]</scope>
    <source>
        <strain evidence="3 4">CGMCC 1.12174</strain>
        <strain evidence="2 5">DSM 26351</strain>
    </source>
</reference>
<dbReference type="STRING" id="1055723.SAMN05216293_3619"/>
<evidence type="ECO:0000313" key="4">
    <source>
        <dbReference type="Proteomes" id="UP000184031"/>
    </source>
</evidence>
<keyword evidence="1" id="KW-0812">Transmembrane</keyword>
<dbReference type="OrthoDB" id="1122197at2"/>
<protein>
    <recommendedName>
        <fullName evidence="6">TRASH domain-containing protein</fullName>
    </recommendedName>
</protein>
<name>A0A1M7B8G2_9FLAO</name>
<proteinExistence type="predicted"/>
<dbReference type="RefSeq" id="WP_143070743.1">
    <property type="nucleotide sequence ID" value="NZ_FOKU01000010.1"/>
</dbReference>
<evidence type="ECO:0000256" key="1">
    <source>
        <dbReference type="SAM" id="Phobius"/>
    </source>
</evidence>
<evidence type="ECO:0000313" key="3">
    <source>
        <dbReference type="EMBL" id="SHL51237.1"/>
    </source>
</evidence>